<dbReference type="Proteomes" id="UP000288805">
    <property type="component" value="Unassembled WGS sequence"/>
</dbReference>
<dbReference type="GO" id="GO:0006749">
    <property type="term" value="P:glutathione metabolic process"/>
    <property type="evidence" value="ECO:0007669"/>
    <property type="project" value="InterPro"/>
</dbReference>
<keyword evidence="2 7" id="KW-0808">Transferase</keyword>
<dbReference type="GO" id="GO:0004364">
    <property type="term" value="F:glutathione transferase activity"/>
    <property type="evidence" value="ECO:0007669"/>
    <property type="project" value="UniProtKB-EC"/>
</dbReference>
<comment type="catalytic activity">
    <reaction evidence="3">
        <text>RX + glutathione = an S-substituted glutathione + a halide anion + H(+)</text>
        <dbReference type="Rhea" id="RHEA:16437"/>
        <dbReference type="ChEBI" id="CHEBI:15378"/>
        <dbReference type="ChEBI" id="CHEBI:16042"/>
        <dbReference type="ChEBI" id="CHEBI:17792"/>
        <dbReference type="ChEBI" id="CHEBI:57925"/>
        <dbReference type="ChEBI" id="CHEBI:90779"/>
        <dbReference type="EC" id="2.5.1.18"/>
    </reaction>
</comment>
<dbReference type="EC" id="2.5.1.18" evidence="1"/>
<dbReference type="Gene3D" id="1.20.1050.10">
    <property type="match status" value="1"/>
</dbReference>
<dbReference type="InterPro" id="IPR004045">
    <property type="entry name" value="Glutathione_S-Trfase_N"/>
</dbReference>
<dbReference type="FunFam" id="1.20.1050.10:FF:000012">
    <property type="entry name" value="Tau class glutathione S-transferase"/>
    <property type="match status" value="1"/>
</dbReference>
<dbReference type="SFLD" id="SFLDG01152">
    <property type="entry name" value="Main.3:_Omega-_and_Tau-like"/>
    <property type="match status" value="1"/>
</dbReference>
<feature type="domain" description="GST C-terminal" evidence="6">
    <location>
        <begin position="87"/>
        <end position="210"/>
    </location>
</feature>
<dbReference type="InterPro" id="IPR004046">
    <property type="entry name" value="GST_C"/>
</dbReference>
<dbReference type="InterPro" id="IPR010987">
    <property type="entry name" value="Glutathione-S-Trfase_C-like"/>
</dbReference>
<dbReference type="SUPFAM" id="SSF52833">
    <property type="entry name" value="Thioredoxin-like"/>
    <property type="match status" value="1"/>
</dbReference>
<dbReference type="EMBL" id="QGNW01000079">
    <property type="protein sequence ID" value="RVX00802.1"/>
    <property type="molecule type" value="Genomic_DNA"/>
</dbReference>
<dbReference type="InterPro" id="IPR045074">
    <property type="entry name" value="GST_C_Tau"/>
</dbReference>
<dbReference type="SFLD" id="SFLDS00019">
    <property type="entry name" value="Glutathione_Transferase_(cytos"/>
    <property type="match status" value="1"/>
</dbReference>
<dbReference type="PANTHER" id="PTHR11260:SF729">
    <property type="entry name" value="GLUTATHIONE TRANSFERASE"/>
    <property type="match status" value="1"/>
</dbReference>
<evidence type="ECO:0000256" key="3">
    <source>
        <dbReference type="ARBA" id="ARBA00047960"/>
    </source>
</evidence>
<name>A0A438IVN1_VITVI</name>
<evidence type="ECO:0000313" key="7">
    <source>
        <dbReference type="EMBL" id="RVX00802.1"/>
    </source>
</evidence>
<evidence type="ECO:0000256" key="2">
    <source>
        <dbReference type="ARBA" id="ARBA00022679"/>
    </source>
</evidence>
<sequence length="228" mass="25743">MAEEVKLFRTWSSPFALRAVWALKIKGIDYETIFEDLSNKSPSLLQYNPVYKKVPVLVHKGKPIAESLVILEYIDETWKHAPLLPEDPHERATARFWAKFGEDKVLTSIWSVFIKQGKEQEEAMVPALENLKFLEEELKGKKFFGGETIGFVDLALGWLGNLISILEEIVGLKVVDGEKFPLLSAWMQDFADAPIIKDNWPPRDRMIVKFQALRDATIAAAAAAAASK</sequence>
<dbReference type="InterPro" id="IPR040079">
    <property type="entry name" value="Glutathione_S-Trfase"/>
</dbReference>
<dbReference type="CDD" id="cd03058">
    <property type="entry name" value="GST_N_Tau"/>
    <property type="match status" value="1"/>
</dbReference>
<evidence type="ECO:0000256" key="1">
    <source>
        <dbReference type="ARBA" id="ARBA00012452"/>
    </source>
</evidence>
<evidence type="ECO:0000313" key="8">
    <source>
        <dbReference type="Proteomes" id="UP000288805"/>
    </source>
</evidence>
<evidence type="ECO:0000259" key="5">
    <source>
        <dbReference type="PROSITE" id="PS50404"/>
    </source>
</evidence>
<dbReference type="InterPro" id="IPR036282">
    <property type="entry name" value="Glutathione-S-Trfase_C_sf"/>
</dbReference>
<dbReference type="InterPro" id="IPR036249">
    <property type="entry name" value="Thioredoxin-like_sf"/>
</dbReference>
<dbReference type="Pfam" id="PF02798">
    <property type="entry name" value="GST_N"/>
    <property type="match status" value="1"/>
</dbReference>
<dbReference type="PROSITE" id="PS50405">
    <property type="entry name" value="GST_CTER"/>
    <property type="match status" value="1"/>
</dbReference>
<dbReference type="Pfam" id="PF00043">
    <property type="entry name" value="GST_C"/>
    <property type="match status" value="1"/>
</dbReference>
<proteinExistence type="inferred from homology"/>
<dbReference type="CDD" id="cd03185">
    <property type="entry name" value="GST_C_Tau"/>
    <property type="match status" value="1"/>
</dbReference>
<dbReference type="Gene3D" id="3.40.30.10">
    <property type="entry name" value="Glutaredoxin"/>
    <property type="match status" value="1"/>
</dbReference>
<evidence type="ECO:0000256" key="4">
    <source>
        <dbReference type="RuleBase" id="RU003494"/>
    </source>
</evidence>
<comment type="similarity">
    <text evidence="4">Belongs to the GST superfamily.</text>
</comment>
<dbReference type="InterPro" id="IPR045073">
    <property type="entry name" value="Omega/Tau-like"/>
</dbReference>
<accession>A0A438IVN1</accession>
<evidence type="ECO:0000259" key="6">
    <source>
        <dbReference type="PROSITE" id="PS50405"/>
    </source>
</evidence>
<dbReference type="FunFam" id="3.40.30.10:FF:000014">
    <property type="entry name" value="Tau class glutathione S-transferase"/>
    <property type="match status" value="1"/>
</dbReference>
<feature type="domain" description="GST N-terminal" evidence="5">
    <location>
        <begin position="3"/>
        <end position="82"/>
    </location>
</feature>
<dbReference type="PANTHER" id="PTHR11260">
    <property type="entry name" value="GLUTATHIONE S-TRANSFERASE, GST, SUPERFAMILY, GST DOMAIN CONTAINING"/>
    <property type="match status" value="1"/>
</dbReference>
<dbReference type="PROSITE" id="PS50404">
    <property type="entry name" value="GST_NTER"/>
    <property type="match status" value="1"/>
</dbReference>
<organism evidence="7 8">
    <name type="scientific">Vitis vinifera</name>
    <name type="common">Grape</name>
    <dbReference type="NCBI Taxonomy" id="29760"/>
    <lineage>
        <taxon>Eukaryota</taxon>
        <taxon>Viridiplantae</taxon>
        <taxon>Streptophyta</taxon>
        <taxon>Embryophyta</taxon>
        <taxon>Tracheophyta</taxon>
        <taxon>Spermatophyta</taxon>
        <taxon>Magnoliopsida</taxon>
        <taxon>eudicotyledons</taxon>
        <taxon>Gunneridae</taxon>
        <taxon>Pentapetalae</taxon>
        <taxon>rosids</taxon>
        <taxon>Vitales</taxon>
        <taxon>Vitaceae</taxon>
        <taxon>Viteae</taxon>
        <taxon>Vitis</taxon>
    </lineage>
</organism>
<dbReference type="SUPFAM" id="SSF47616">
    <property type="entry name" value="GST C-terminal domain-like"/>
    <property type="match status" value="1"/>
</dbReference>
<dbReference type="AlphaFoldDB" id="A0A438IVN1"/>
<protein>
    <recommendedName>
        <fullName evidence="1">glutathione transferase</fullName>
        <ecNumber evidence="1">2.5.1.18</ecNumber>
    </recommendedName>
</protein>
<dbReference type="SFLD" id="SFLDG00358">
    <property type="entry name" value="Main_(cytGST)"/>
    <property type="match status" value="1"/>
</dbReference>
<comment type="caution">
    <text evidence="7">The sequence shown here is derived from an EMBL/GenBank/DDBJ whole genome shotgun (WGS) entry which is preliminary data.</text>
</comment>
<gene>
    <name evidence="7" type="primary">GST23_9</name>
    <name evidence="7" type="ORF">CK203_026415</name>
</gene>
<reference evidence="7 8" key="1">
    <citation type="journal article" date="2018" name="PLoS Genet.">
        <title>Population sequencing reveals clonal diversity and ancestral inbreeding in the grapevine cultivar Chardonnay.</title>
        <authorList>
            <person name="Roach M.J."/>
            <person name="Johnson D.L."/>
            <person name="Bohlmann J."/>
            <person name="van Vuuren H.J."/>
            <person name="Jones S.J."/>
            <person name="Pretorius I.S."/>
            <person name="Schmidt S.A."/>
            <person name="Borneman A.R."/>
        </authorList>
    </citation>
    <scope>NUCLEOTIDE SEQUENCE [LARGE SCALE GENOMIC DNA]</scope>
    <source>
        <strain evidence="8">cv. Chardonnay</strain>
        <tissue evidence="7">Leaf</tissue>
    </source>
</reference>